<accession>A0AAD3D2R2</accession>
<dbReference type="Proteomes" id="UP001054902">
    <property type="component" value="Unassembled WGS sequence"/>
</dbReference>
<comment type="caution">
    <text evidence="1">The sequence shown here is derived from an EMBL/GenBank/DDBJ whole genome shotgun (WGS) entry which is preliminary data.</text>
</comment>
<keyword evidence="2" id="KW-1185">Reference proteome</keyword>
<organism evidence="1 2">
    <name type="scientific">Chaetoceros tenuissimus</name>
    <dbReference type="NCBI Taxonomy" id="426638"/>
    <lineage>
        <taxon>Eukaryota</taxon>
        <taxon>Sar</taxon>
        <taxon>Stramenopiles</taxon>
        <taxon>Ochrophyta</taxon>
        <taxon>Bacillariophyta</taxon>
        <taxon>Coscinodiscophyceae</taxon>
        <taxon>Chaetocerotophycidae</taxon>
        <taxon>Chaetocerotales</taxon>
        <taxon>Chaetocerotaceae</taxon>
        <taxon>Chaetoceros</taxon>
    </lineage>
</organism>
<gene>
    <name evidence="1" type="ORF">CTEN210_13278</name>
</gene>
<dbReference type="EMBL" id="BLLK01000056">
    <property type="protein sequence ID" value="GFH56802.1"/>
    <property type="molecule type" value="Genomic_DNA"/>
</dbReference>
<dbReference type="AlphaFoldDB" id="A0AAD3D2R2"/>
<reference evidence="1 2" key="1">
    <citation type="journal article" date="2021" name="Sci. Rep.">
        <title>The genome of the diatom Chaetoceros tenuissimus carries an ancient integrated fragment of an extant virus.</title>
        <authorList>
            <person name="Hongo Y."/>
            <person name="Kimura K."/>
            <person name="Takaki Y."/>
            <person name="Yoshida Y."/>
            <person name="Baba S."/>
            <person name="Kobayashi G."/>
            <person name="Nagasaki K."/>
            <person name="Hano T."/>
            <person name="Tomaru Y."/>
        </authorList>
    </citation>
    <scope>NUCLEOTIDE SEQUENCE [LARGE SCALE GENOMIC DNA]</scope>
    <source>
        <strain evidence="1 2">NIES-3715</strain>
    </source>
</reference>
<protein>
    <submittedName>
        <fullName evidence="1">Uncharacterized protein</fullName>
    </submittedName>
</protein>
<name>A0AAD3D2R2_9STRA</name>
<proteinExistence type="predicted"/>
<evidence type="ECO:0000313" key="1">
    <source>
        <dbReference type="EMBL" id="GFH56802.1"/>
    </source>
</evidence>
<evidence type="ECO:0000313" key="2">
    <source>
        <dbReference type="Proteomes" id="UP001054902"/>
    </source>
</evidence>
<sequence>MSMLEKIRNVKNAISNAEERIRLKKSIVSRIEETIVPVLDEDKWVDVDFLDDVEEFLNGKFLSSEKKMNRIVANALFRLDETEPDVEAVTNVIKAFPDALRVVDEDRMRPIDHLLWNTYGHDDFVLKYFLPLALEGTEYDYKDSEVLHEEKRGRGIHVRNKDGHTILQLLCRRAGEGADEIYLKILKELHRHHLFHDDHILYYELLDCSLSTTAFEFLVQINPKLLRENFDGFLREISFDERWNGFNPTFLHHIINNYSYYTDVIQRCFKLSLKYDKNILFHKNQTKDDTAFGLALKVLGENRTMSILREILTKKAGHLLLHQVIIHEPDYYNLCLSWFPDLLFLKDDEGQTAFKRALEKFGEMKSMQNMRNSFADKAKYPILHQVVVHQPDHFNLFVTWFPWMLELRDEQGRSVIQVLLSSSTGRELLKKNPTIWVRMRTEELEEMDPTNSLQPFAAVAANTDGDLNLSYQMFRQHPSVMDSILEKKEKGNCRGNVSKKRKLDASDDNIIAAKKKEAIA</sequence>